<dbReference type="EMBL" id="RAPO01000001">
    <property type="protein sequence ID" value="RKD97769.1"/>
    <property type="molecule type" value="Genomic_DNA"/>
</dbReference>
<feature type="transmembrane region" description="Helical" evidence="1">
    <location>
        <begin position="12"/>
        <end position="33"/>
    </location>
</feature>
<reference evidence="4 5" key="1">
    <citation type="submission" date="2018-09" db="EMBL/GenBank/DDBJ databases">
        <title>Genomic Encyclopedia of Archaeal and Bacterial Type Strains, Phase II (KMG-II): from individual species to whole genera.</title>
        <authorList>
            <person name="Goeker M."/>
        </authorList>
    </citation>
    <scope>NUCLEOTIDE SEQUENCE [LARGE SCALE GENOMIC DNA]</scope>
    <source>
        <strain evidence="4 5">DSM 13151</strain>
    </source>
</reference>
<name>A0A3R7EHF5_9EURY</name>
<dbReference type="Proteomes" id="UP000283805">
    <property type="component" value="Unassembled WGS sequence"/>
</dbReference>
<dbReference type="Pfam" id="PF02080">
    <property type="entry name" value="TrkA_C"/>
    <property type="match status" value="2"/>
</dbReference>
<dbReference type="PANTHER" id="PTHR43833:SF9">
    <property type="entry name" value="POTASSIUM CHANNEL PROTEIN YUGO-RELATED"/>
    <property type="match status" value="1"/>
</dbReference>
<dbReference type="AlphaFoldDB" id="A0A3R7EHF5"/>
<dbReference type="PANTHER" id="PTHR43833">
    <property type="entry name" value="POTASSIUM CHANNEL PROTEIN 2-RELATED-RELATED"/>
    <property type="match status" value="1"/>
</dbReference>
<feature type="domain" description="RCK N-terminal" evidence="2">
    <location>
        <begin position="335"/>
        <end position="443"/>
    </location>
</feature>
<feature type="domain" description="RCK N-terminal" evidence="2">
    <location>
        <begin position="109"/>
        <end position="225"/>
    </location>
</feature>
<feature type="transmembrane region" description="Helical" evidence="1">
    <location>
        <begin position="69"/>
        <end position="90"/>
    </location>
</feature>
<keyword evidence="1" id="KW-0812">Transmembrane</keyword>
<evidence type="ECO:0000313" key="5">
    <source>
        <dbReference type="Proteomes" id="UP000283805"/>
    </source>
</evidence>
<evidence type="ECO:0000259" key="3">
    <source>
        <dbReference type="PROSITE" id="PS51202"/>
    </source>
</evidence>
<keyword evidence="5" id="KW-1185">Reference proteome</keyword>
<evidence type="ECO:0000256" key="1">
    <source>
        <dbReference type="SAM" id="Phobius"/>
    </source>
</evidence>
<dbReference type="InterPro" id="IPR050721">
    <property type="entry name" value="Trk_Ktr_HKT_K-transport"/>
</dbReference>
<dbReference type="InterPro" id="IPR036721">
    <property type="entry name" value="RCK_C_sf"/>
</dbReference>
<dbReference type="GO" id="GO:0006813">
    <property type="term" value="P:potassium ion transport"/>
    <property type="evidence" value="ECO:0007669"/>
    <property type="project" value="InterPro"/>
</dbReference>
<feature type="domain" description="RCK C-terminal" evidence="3">
    <location>
        <begin position="246"/>
        <end position="330"/>
    </location>
</feature>
<protein>
    <submittedName>
        <fullName evidence="4">Trk K+ transport system NAD-binding subunit</fullName>
    </submittedName>
</protein>
<dbReference type="InterPro" id="IPR006037">
    <property type="entry name" value="RCK_C"/>
</dbReference>
<proteinExistence type="predicted"/>
<dbReference type="InterPro" id="IPR036291">
    <property type="entry name" value="NAD(P)-bd_dom_sf"/>
</dbReference>
<accession>A0A3R7EHF5</accession>
<dbReference type="GO" id="GO:0008324">
    <property type="term" value="F:monoatomic cation transmembrane transporter activity"/>
    <property type="evidence" value="ECO:0007669"/>
    <property type="project" value="InterPro"/>
</dbReference>
<dbReference type="SUPFAM" id="SSF81324">
    <property type="entry name" value="Voltage-gated potassium channels"/>
    <property type="match status" value="1"/>
</dbReference>
<dbReference type="PROSITE" id="PS51202">
    <property type="entry name" value="RCK_C"/>
    <property type="match status" value="2"/>
</dbReference>
<dbReference type="RefSeq" id="WP_245977501.1">
    <property type="nucleotide sequence ID" value="NZ_RAPO01000001.1"/>
</dbReference>
<gene>
    <name evidence="4" type="ORF">ATJ93_0761</name>
</gene>
<comment type="caution">
    <text evidence="4">The sequence shown here is derived from an EMBL/GenBank/DDBJ whole genome shotgun (WGS) entry which is preliminary data.</text>
</comment>
<evidence type="ECO:0000313" key="4">
    <source>
        <dbReference type="EMBL" id="RKD97769.1"/>
    </source>
</evidence>
<dbReference type="PROSITE" id="PS51201">
    <property type="entry name" value="RCK_N"/>
    <property type="match status" value="2"/>
</dbReference>
<dbReference type="SUPFAM" id="SSF116726">
    <property type="entry name" value="TrkA C-terminal domain-like"/>
    <property type="match status" value="2"/>
</dbReference>
<dbReference type="InterPro" id="IPR003148">
    <property type="entry name" value="RCK_N"/>
</dbReference>
<keyword evidence="1" id="KW-0472">Membrane</keyword>
<dbReference type="Gene3D" id="1.10.287.70">
    <property type="match status" value="1"/>
</dbReference>
<dbReference type="Gene3D" id="3.30.70.1450">
    <property type="entry name" value="Regulator of K+ conductance, C-terminal domain"/>
    <property type="match status" value="2"/>
</dbReference>
<organism evidence="4 5">
    <name type="scientific">Halopiger aswanensis</name>
    <dbReference type="NCBI Taxonomy" id="148449"/>
    <lineage>
        <taxon>Archaea</taxon>
        <taxon>Methanobacteriati</taxon>
        <taxon>Methanobacteriota</taxon>
        <taxon>Stenosarchaea group</taxon>
        <taxon>Halobacteria</taxon>
        <taxon>Halobacteriales</taxon>
        <taxon>Natrialbaceae</taxon>
        <taxon>Halopiger</taxon>
    </lineage>
</organism>
<feature type="domain" description="RCK C-terminal" evidence="3">
    <location>
        <begin position="455"/>
        <end position="538"/>
    </location>
</feature>
<dbReference type="Gene3D" id="3.40.50.720">
    <property type="entry name" value="NAD(P)-binding Rossmann-like Domain"/>
    <property type="match status" value="2"/>
</dbReference>
<keyword evidence="1" id="KW-1133">Transmembrane helix</keyword>
<sequence length="538" mass="58203">MERWQRRAAKTLGGVAVLILVVSLLYHNAMAFVEGRSQSYFHSTQVVIETFTGTGYGSDSPWETPLGNLFVMVMDLSTFLFLFIVFPYVFQPILEQSLSRTVPRSVELEDHVVVCGYSARGERLIDELETRDVDYVVIVESRDEVLDLDDAGVSVIHGDPDNVETLERAAVDAATSVVVDTSDEDAASTVLAVRECAERIQVVALCQDPALERPLRYAGADDVMTPRHLLAQRITERIQTELNPRLSDVTSLGDDFALVEITVFEDSPICGMTLAEAGLIDNQSAAIVGLWAGGEFVGSPAPDTVITDETTLLVAGGERELRDLEARTYASHGRNGTVVIAGHGEVGSTVSEQLRATDVDCTVVDVEEKAGVDVVGNATDEDVLREAVIEDATTFVVAIKDDAAAILSVLVARELAPDLDIIVRMNDADNEVKARRAGADYVLTLPDISGRLLALDVLREEIVSYDRQLKIVRFESPALTGRTVADIPLAETNCTLIAVERSGEVYPDASPTFTLEAGDSLLLAGDDDAINAFESAVE</sequence>
<evidence type="ECO:0000259" key="2">
    <source>
        <dbReference type="PROSITE" id="PS51201"/>
    </source>
</evidence>
<dbReference type="Pfam" id="PF02254">
    <property type="entry name" value="TrkA_N"/>
    <property type="match status" value="2"/>
</dbReference>
<dbReference type="SUPFAM" id="SSF51735">
    <property type="entry name" value="NAD(P)-binding Rossmann-fold domains"/>
    <property type="match status" value="2"/>
</dbReference>